<keyword evidence="9 13" id="KW-1133">Transmembrane helix</keyword>
<evidence type="ECO:0000256" key="2">
    <source>
        <dbReference type="ARBA" id="ARBA00004651"/>
    </source>
</evidence>
<dbReference type="CDD" id="cd13138">
    <property type="entry name" value="MATE_yoeA_like"/>
    <property type="match status" value="1"/>
</dbReference>
<organism evidence="14 15">
    <name type="scientific">Butyrivibrio hungatei</name>
    <dbReference type="NCBI Taxonomy" id="185008"/>
    <lineage>
        <taxon>Bacteria</taxon>
        <taxon>Bacillati</taxon>
        <taxon>Bacillota</taxon>
        <taxon>Clostridia</taxon>
        <taxon>Lachnospirales</taxon>
        <taxon>Lachnospiraceae</taxon>
        <taxon>Butyrivibrio</taxon>
    </lineage>
</organism>
<dbReference type="InterPro" id="IPR002528">
    <property type="entry name" value="MATE_fam"/>
</dbReference>
<feature type="transmembrane region" description="Helical" evidence="13">
    <location>
        <begin position="344"/>
        <end position="368"/>
    </location>
</feature>
<evidence type="ECO:0000256" key="8">
    <source>
        <dbReference type="ARBA" id="ARBA00022692"/>
    </source>
</evidence>
<name>A0A1D9NZ69_9FIRM</name>
<evidence type="ECO:0000256" key="11">
    <source>
        <dbReference type="ARBA" id="ARBA00023136"/>
    </source>
</evidence>
<evidence type="ECO:0000256" key="13">
    <source>
        <dbReference type="SAM" id="Phobius"/>
    </source>
</evidence>
<evidence type="ECO:0000313" key="15">
    <source>
        <dbReference type="Proteomes" id="UP000179284"/>
    </source>
</evidence>
<dbReference type="GO" id="GO:0006811">
    <property type="term" value="P:monoatomic ion transport"/>
    <property type="evidence" value="ECO:0007669"/>
    <property type="project" value="UniProtKB-KW"/>
</dbReference>
<evidence type="ECO:0000256" key="12">
    <source>
        <dbReference type="ARBA" id="ARBA00031636"/>
    </source>
</evidence>
<feature type="transmembrane region" description="Helical" evidence="13">
    <location>
        <begin position="223"/>
        <end position="246"/>
    </location>
</feature>
<protein>
    <recommendedName>
        <fullName evidence="4">Probable multidrug resistance protein NorM</fullName>
    </recommendedName>
    <alternativeName>
        <fullName evidence="12">Multidrug-efflux transporter</fullName>
    </alternativeName>
</protein>
<dbReference type="AlphaFoldDB" id="A0A1D9NZ69"/>
<keyword evidence="5" id="KW-0813">Transport</keyword>
<evidence type="ECO:0000256" key="3">
    <source>
        <dbReference type="ARBA" id="ARBA00010199"/>
    </source>
</evidence>
<dbReference type="NCBIfam" id="TIGR00797">
    <property type="entry name" value="matE"/>
    <property type="match status" value="1"/>
</dbReference>
<evidence type="ECO:0000256" key="5">
    <source>
        <dbReference type="ARBA" id="ARBA00022448"/>
    </source>
</evidence>
<dbReference type="PANTHER" id="PTHR43298:SF2">
    <property type="entry name" value="FMN_FAD EXPORTER YEEO-RELATED"/>
    <property type="match status" value="1"/>
</dbReference>
<accession>A0A1D9NZ69</accession>
<feature type="transmembrane region" description="Helical" evidence="13">
    <location>
        <begin position="120"/>
        <end position="145"/>
    </location>
</feature>
<feature type="transmembrane region" description="Helical" evidence="13">
    <location>
        <begin position="180"/>
        <end position="203"/>
    </location>
</feature>
<gene>
    <name evidence="14" type="ORF">bhn_I0199</name>
</gene>
<feature type="transmembrane region" description="Helical" evidence="13">
    <location>
        <begin position="401"/>
        <end position="426"/>
    </location>
</feature>
<evidence type="ECO:0000256" key="1">
    <source>
        <dbReference type="ARBA" id="ARBA00003408"/>
    </source>
</evidence>
<sequence>MSLIFGFALSLLWGMLFQQLYNIIDTAIVSWFLGKEAYSGMGSTGSINFLIMGFCMGVCNGFAIPVAQRFGAKDYKSMRKFVTHSIILSAIFAVVMTVLVSVFCRQILTAMKTPESVFEYAYIYILVIFLGIPVTYMYNLLSGIIRALGDSKHPVQYLIIGSVVNIVLDIVFIVPFHWGIFGAAFATVISQGISGALCLIFIIRKIDILHLQKEDWELDRHHFVILLNMGVPMGLQYSITAIGSVILQIAINSLGEDAIAAVTTASKVAMFFCIPFDALGSTMATYGGQNVGAKKLEHLQDGLIAACKIGCGYAILAFVVLALFGRQFSMIFLEAGDVACLDNAHLFLFYNSLFYVPLALVNIVRFLIQGMGFSMFAVLAGVMEMIGRGAVALLFVPKFGFIAICLASPAAWILADAFLIPAFIMVRNRLRRIFQGQVEVY</sequence>
<reference evidence="15" key="1">
    <citation type="submission" date="2016-10" db="EMBL/GenBank/DDBJ databases">
        <title>The complete genome sequence of the rumen bacterium Butyrivibrio hungatei MB2003.</title>
        <authorList>
            <person name="Palevich N."/>
            <person name="Kelly W.J."/>
            <person name="Leahy S.C."/>
            <person name="Altermann E."/>
            <person name="Rakonjac J."/>
            <person name="Attwood G.T."/>
        </authorList>
    </citation>
    <scope>NUCLEOTIDE SEQUENCE [LARGE SCALE GENOMIC DNA]</scope>
    <source>
        <strain evidence="15">MB2003</strain>
    </source>
</reference>
<dbReference type="PANTHER" id="PTHR43298">
    <property type="entry name" value="MULTIDRUG RESISTANCE PROTEIN NORM-RELATED"/>
    <property type="match status" value="1"/>
</dbReference>
<dbReference type="Pfam" id="PF01554">
    <property type="entry name" value="MatE"/>
    <property type="match status" value="2"/>
</dbReference>
<dbReference type="GO" id="GO:0042910">
    <property type="term" value="F:xenobiotic transmembrane transporter activity"/>
    <property type="evidence" value="ECO:0007669"/>
    <property type="project" value="InterPro"/>
</dbReference>
<comment type="function">
    <text evidence="1">Multidrug efflux pump.</text>
</comment>
<feature type="transmembrane region" description="Helical" evidence="13">
    <location>
        <begin position="86"/>
        <end position="108"/>
    </location>
</feature>
<evidence type="ECO:0000256" key="9">
    <source>
        <dbReference type="ARBA" id="ARBA00022989"/>
    </source>
</evidence>
<keyword evidence="11 13" id="KW-0472">Membrane</keyword>
<keyword evidence="7" id="KW-1003">Cell membrane</keyword>
<evidence type="ECO:0000256" key="10">
    <source>
        <dbReference type="ARBA" id="ARBA00023065"/>
    </source>
</evidence>
<keyword evidence="8 13" id="KW-0812">Transmembrane</keyword>
<feature type="transmembrane region" description="Helical" evidence="13">
    <location>
        <begin position="46"/>
        <end position="66"/>
    </location>
</feature>
<dbReference type="Proteomes" id="UP000179284">
    <property type="component" value="Chromosome I"/>
</dbReference>
<comment type="similarity">
    <text evidence="3">Belongs to the multi antimicrobial extrusion (MATE) (TC 2.A.66.1) family.</text>
</comment>
<dbReference type="KEGG" id="bhu:bhn_I0199"/>
<dbReference type="InterPro" id="IPR048279">
    <property type="entry name" value="MdtK-like"/>
</dbReference>
<dbReference type="InterPro" id="IPR050222">
    <property type="entry name" value="MATE_MdtK"/>
</dbReference>
<dbReference type="EMBL" id="CP017831">
    <property type="protein sequence ID" value="AOZ95235.1"/>
    <property type="molecule type" value="Genomic_DNA"/>
</dbReference>
<dbReference type="PIRSF" id="PIRSF006603">
    <property type="entry name" value="DinF"/>
    <property type="match status" value="1"/>
</dbReference>
<evidence type="ECO:0000313" key="14">
    <source>
        <dbReference type="EMBL" id="AOZ95235.1"/>
    </source>
</evidence>
<feature type="transmembrane region" description="Helical" evidence="13">
    <location>
        <begin position="375"/>
        <end position="395"/>
    </location>
</feature>
<evidence type="ECO:0000256" key="4">
    <source>
        <dbReference type="ARBA" id="ARBA00020268"/>
    </source>
</evidence>
<keyword evidence="10" id="KW-0406">Ion transport</keyword>
<evidence type="ECO:0000256" key="6">
    <source>
        <dbReference type="ARBA" id="ARBA00022449"/>
    </source>
</evidence>
<evidence type="ECO:0000256" key="7">
    <source>
        <dbReference type="ARBA" id="ARBA00022475"/>
    </source>
</evidence>
<comment type="subcellular location">
    <subcellularLocation>
        <location evidence="2">Cell membrane</location>
        <topology evidence="2">Multi-pass membrane protein</topology>
    </subcellularLocation>
</comment>
<feature type="transmembrane region" description="Helical" evidence="13">
    <location>
        <begin position="157"/>
        <end position="174"/>
    </location>
</feature>
<keyword evidence="6" id="KW-0050">Antiport</keyword>
<feature type="transmembrane region" description="Helical" evidence="13">
    <location>
        <begin position="302"/>
        <end position="324"/>
    </location>
</feature>
<dbReference type="GO" id="GO:0005886">
    <property type="term" value="C:plasma membrane"/>
    <property type="evidence" value="ECO:0007669"/>
    <property type="project" value="UniProtKB-SubCell"/>
</dbReference>
<proteinExistence type="inferred from homology"/>
<dbReference type="GO" id="GO:0015297">
    <property type="term" value="F:antiporter activity"/>
    <property type="evidence" value="ECO:0007669"/>
    <property type="project" value="UniProtKB-KW"/>
</dbReference>
<feature type="transmembrane region" description="Helical" evidence="13">
    <location>
        <begin position="258"/>
        <end position="281"/>
    </location>
</feature>
<keyword evidence="15" id="KW-1185">Reference proteome</keyword>